<keyword evidence="2" id="KW-0472">Membrane</keyword>
<sequence>MKNCYLFLLFAILFSGYANSQPQRSGKITAIVQSEQQQAIENATVELLRSKDSILVKAAITDKTGLALFENLSWGTYQLRISAVGYTTKYSQLLELNAQQSEMQSGTITLAVSAASTSEVTVTSRKPFIQKLTDRIVVNVENSIVSAGSSALDVLERAPGVTVDQNDAIGLRGRQGVIIMIDGKPTPMTGADLANYLRGLPSNTIERIDIITNPSAKYDAAGNSGIIDIRMKKDQRMGTNGTVTMGYGQGIYPKSNAGLTFNHRNKKINLFGNYSYGYRMNLNHLILDRNFFDNNGIYTGGDLKDNYTKTPVHFHNTRFGIDIFPSKKTIIGAVVSANFNKIGRTNVNGSEVLNAQRQKISTFQTLANNNDHANNIVANINFKHSFNTAGKELTADVDYGEYNSSSFSRVATKYFNLNGGSLQPDYILDGDQDGKLILRTAKIDYANPLKASGRFEAGVKTSYVSADNDAKFFDVSSGTPQDDVNKTNRFKYNEYNNAGYLNFSKEFKKFSLQLGLRGEHTKINTHQLKGNIRFDSSYFQLFPSAFLNYKMKENHTLGVSVSRRIDRPGYSQLNPFLFLIDVTTYATGRPGLLPQLTWSYELSYTMKNISFTLGYSRTKQNQNVAIARFKDVFPNIPSDDNVTVQIPVNLSWQDYYGLTVSAPVRISKWWNMINNGNLYYNHFNGRLGTTQLNNGRPSFDIRTNNTFTIGNGWISELNVNYNSSGQYGFMVAKAQWGLALGVQKTVMNKKGTIRFNISDIFWTNLPRGTITYNNYLEKWRAYRETRVANLTFTYRFGKNTVQAARRRTTASEEERSRAGN</sequence>
<evidence type="ECO:0000256" key="3">
    <source>
        <dbReference type="ARBA" id="ARBA00023237"/>
    </source>
</evidence>
<dbReference type="Pfam" id="PF14905">
    <property type="entry name" value="OMP_b-brl_3"/>
    <property type="match status" value="1"/>
</dbReference>
<dbReference type="InterPro" id="IPR012910">
    <property type="entry name" value="Plug_dom"/>
</dbReference>
<dbReference type="OrthoDB" id="905812at2"/>
<gene>
    <name evidence="7" type="ORF">BC659_1422</name>
</gene>
<dbReference type="Pfam" id="PF07715">
    <property type="entry name" value="Plug"/>
    <property type="match status" value="1"/>
</dbReference>
<dbReference type="InterPro" id="IPR036942">
    <property type="entry name" value="Beta-barrel_TonB_sf"/>
</dbReference>
<dbReference type="PANTHER" id="PTHR40980">
    <property type="entry name" value="PLUG DOMAIN-CONTAINING PROTEIN"/>
    <property type="match status" value="1"/>
</dbReference>
<evidence type="ECO:0000256" key="1">
    <source>
        <dbReference type="ARBA" id="ARBA00004442"/>
    </source>
</evidence>
<evidence type="ECO:0000313" key="8">
    <source>
        <dbReference type="Proteomes" id="UP000295741"/>
    </source>
</evidence>
<keyword evidence="4" id="KW-0732">Signal</keyword>
<dbReference type="PANTHER" id="PTHR40980:SF4">
    <property type="entry name" value="TONB-DEPENDENT RECEPTOR-LIKE BETA-BARREL DOMAIN-CONTAINING PROTEIN"/>
    <property type="match status" value="1"/>
</dbReference>
<dbReference type="Proteomes" id="UP000295741">
    <property type="component" value="Unassembled WGS sequence"/>
</dbReference>
<dbReference type="GO" id="GO:0009279">
    <property type="term" value="C:cell outer membrane"/>
    <property type="evidence" value="ECO:0007669"/>
    <property type="project" value="UniProtKB-SubCell"/>
</dbReference>
<dbReference type="InterPro" id="IPR041700">
    <property type="entry name" value="OMP_b-brl_3"/>
</dbReference>
<dbReference type="Gene3D" id="2.60.40.10">
    <property type="entry name" value="Immunoglobulins"/>
    <property type="match status" value="1"/>
</dbReference>
<feature type="chain" id="PRO_5020712580" evidence="4">
    <location>
        <begin position="21"/>
        <end position="820"/>
    </location>
</feature>
<dbReference type="InterPro" id="IPR010916">
    <property type="entry name" value="TonB_box_CS"/>
</dbReference>
<feature type="domain" description="Outer membrane protein beta-barrel" evidence="6">
    <location>
        <begin position="384"/>
        <end position="794"/>
    </location>
</feature>
<feature type="domain" description="TonB-dependent receptor plug" evidence="5">
    <location>
        <begin position="146"/>
        <end position="225"/>
    </location>
</feature>
<evidence type="ECO:0000256" key="4">
    <source>
        <dbReference type="SAM" id="SignalP"/>
    </source>
</evidence>
<dbReference type="Gene3D" id="2.170.130.10">
    <property type="entry name" value="TonB-dependent receptor, plug domain"/>
    <property type="match status" value="1"/>
</dbReference>
<keyword evidence="8" id="KW-1185">Reference proteome</keyword>
<feature type="signal peptide" evidence="4">
    <location>
        <begin position="1"/>
        <end position="20"/>
    </location>
</feature>
<dbReference type="SUPFAM" id="SSF56935">
    <property type="entry name" value="Porins"/>
    <property type="match status" value="1"/>
</dbReference>
<protein>
    <submittedName>
        <fullName evidence="7">Outer membrane receptor protein involved in Fe transport</fullName>
    </submittedName>
</protein>
<dbReference type="InterPro" id="IPR013783">
    <property type="entry name" value="Ig-like_fold"/>
</dbReference>
<reference evidence="7 8" key="1">
    <citation type="submission" date="2019-03" db="EMBL/GenBank/DDBJ databases">
        <title>Genomic Encyclopedia of Archaeal and Bacterial Type Strains, Phase II (KMG-II): from individual species to whole genera.</title>
        <authorList>
            <person name="Goeker M."/>
        </authorList>
    </citation>
    <scope>NUCLEOTIDE SEQUENCE [LARGE SCALE GENOMIC DNA]</scope>
    <source>
        <strain evidence="7 8">DSM 28323</strain>
    </source>
</reference>
<comment type="subcellular location">
    <subcellularLocation>
        <location evidence="1">Cell outer membrane</location>
    </subcellularLocation>
</comment>
<evidence type="ECO:0000313" key="7">
    <source>
        <dbReference type="EMBL" id="TDO29333.1"/>
    </source>
</evidence>
<dbReference type="RefSeq" id="WP_133473938.1">
    <property type="nucleotide sequence ID" value="NZ_SNWP01000010.1"/>
</dbReference>
<accession>A0A4R6J283</accession>
<comment type="caution">
    <text evidence="7">The sequence shown here is derived from an EMBL/GenBank/DDBJ whole genome shotgun (WGS) entry which is preliminary data.</text>
</comment>
<dbReference type="EMBL" id="SNWP01000010">
    <property type="protein sequence ID" value="TDO29333.1"/>
    <property type="molecule type" value="Genomic_DNA"/>
</dbReference>
<name>A0A4R6J283_9BACT</name>
<dbReference type="InterPro" id="IPR037066">
    <property type="entry name" value="Plug_dom_sf"/>
</dbReference>
<dbReference type="Pfam" id="PF13620">
    <property type="entry name" value="CarboxypepD_reg"/>
    <property type="match status" value="1"/>
</dbReference>
<evidence type="ECO:0000259" key="5">
    <source>
        <dbReference type="Pfam" id="PF07715"/>
    </source>
</evidence>
<proteinExistence type="predicted"/>
<organism evidence="7 8">
    <name type="scientific">Sediminibacterium goheungense</name>
    <dbReference type="NCBI Taxonomy" id="1086393"/>
    <lineage>
        <taxon>Bacteria</taxon>
        <taxon>Pseudomonadati</taxon>
        <taxon>Bacteroidota</taxon>
        <taxon>Chitinophagia</taxon>
        <taxon>Chitinophagales</taxon>
        <taxon>Chitinophagaceae</taxon>
        <taxon>Sediminibacterium</taxon>
    </lineage>
</organism>
<dbReference type="SUPFAM" id="SSF49478">
    <property type="entry name" value="Cna protein B-type domain"/>
    <property type="match status" value="1"/>
</dbReference>
<keyword evidence="3" id="KW-0998">Cell outer membrane</keyword>
<dbReference type="AlphaFoldDB" id="A0A4R6J283"/>
<keyword evidence="7" id="KW-0675">Receptor</keyword>
<evidence type="ECO:0000256" key="2">
    <source>
        <dbReference type="ARBA" id="ARBA00023136"/>
    </source>
</evidence>
<dbReference type="Gene3D" id="2.40.170.20">
    <property type="entry name" value="TonB-dependent receptor, beta-barrel domain"/>
    <property type="match status" value="1"/>
</dbReference>
<evidence type="ECO:0000259" key="6">
    <source>
        <dbReference type="Pfam" id="PF14905"/>
    </source>
</evidence>
<dbReference type="PROSITE" id="PS00430">
    <property type="entry name" value="TONB_DEPENDENT_REC_1"/>
    <property type="match status" value="1"/>
</dbReference>